<sequence length="134" mass="14129">MRIAACLGLALWLAGAGLASAACPQGQVPAREVRLYLGRNIAGQPAVSEADFTAFLDAEVTPRFPDGLTVLDAQGRWRSGAGAIEGEASKVLVLILPSHERQADAGLAAIRDAYRRAFSQESVLMTSQTVCANF</sequence>
<reference evidence="3" key="1">
    <citation type="journal article" date="2019" name="Int. J. Syst. Evol. Microbiol.">
        <title>The Global Catalogue of Microorganisms (GCM) 10K type strain sequencing project: providing services to taxonomists for standard genome sequencing and annotation.</title>
        <authorList>
            <consortium name="The Broad Institute Genomics Platform"/>
            <consortium name="The Broad Institute Genome Sequencing Center for Infectious Disease"/>
            <person name="Wu L."/>
            <person name="Ma J."/>
        </authorList>
    </citation>
    <scope>NUCLEOTIDE SEQUENCE [LARGE SCALE GENOMIC DNA]</scope>
    <source>
        <strain evidence="3">CCUG 55074</strain>
    </source>
</reference>
<proteinExistence type="predicted"/>
<dbReference type="RefSeq" id="WP_374347416.1">
    <property type="nucleotide sequence ID" value="NZ_JBHTLQ010000013.1"/>
</dbReference>
<keyword evidence="1" id="KW-0732">Signal</keyword>
<comment type="caution">
    <text evidence="2">The sequence shown here is derived from an EMBL/GenBank/DDBJ whole genome shotgun (WGS) entry which is preliminary data.</text>
</comment>
<gene>
    <name evidence="2" type="ORF">ACFQ27_08045</name>
</gene>
<dbReference type="InterPro" id="IPR021957">
    <property type="entry name" value="DUF3574"/>
</dbReference>
<dbReference type="EMBL" id="JBHTLQ010000013">
    <property type="protein sequence ID" value="MFD1190526.1"/>
    <property type="molecule type" value="Genomic_DNA"/>
</dbReference>
<feature type="signal peptide" evidence="1">
    <location>
        <begin position="1"/>
        <end position="21"/>
    </location>
</feature>
<evidence type="ECO:0000313" key="2">
    <source>
        <dbReference type="EMBL" id="MFD1190526.1"/>
    </source>
</evidence>
<dbReference type="PROSITE" id="PS51257">
    <property type="entry name" value="PROKAR_LIPOPROTEIN"/>
    <property type="match status" value="1"/>
</dbReference>
<feature type="chain" id="PRO_5045615236" evidence="1">
    <location>
        <begin position="22"/>
        <end position="134"/>
    </location>
</feature>
<dbReference type="Proteomes" id="UP001597216">
    <property type="component" value="Unassembled WGS sequence"/>
</dbReference>
<name>A0ABW3T2P0_9CAUL</name>
<accession>A0ABW3T2P0</accession>
<evidence type="ECO:0000256" key="1">
    <source>
        <dbReference type="SAM" id="SignalP"/>
    </source>
</evidence>
<evidence type="ECO:0000313" key="3">
    <source>
        <dbReference type="Proteomes" id="UP001597216"/>
    </source>
</evidence>
<organism evidence="2 3">
    <name type="scientific">Phenylobacterium conjunctum</name>
    <dbReference type="NCBI Taxonomy" id="1298959"/>
    <lineage>
        <taxon>Bacteria</taxon>
        <taxon>Pseudomonadati</taxon>
        <taxon>Pseudomonadota</taxon>
        <taxon>Alphaproteobacteria</taxon>
        <taxon>Caulobacterales</taxon>
        <taxon>Caulobacteraceae</taxon>
        <taxon>Phenylobacterium</taxon>
    </lineage>
</organism>
<dbReference type="Pfam" id="PF12098">
    <property type="entry name" value="DUF3574"/>
    <property type="match status" value="1"/>
</dbReference>
<protein>
    <submittedName>
        <fullName evidence="2">DUF3574 domain-containing protein</fullName>
    </submittedName>
</protein>
<keyword evidence="3" id="KW-1185">Reference proteome</keyword>